<dbReference type="InterPro" id="IPR051450">
    <property type="entry name" value="Gfo/Idh/MocA_Oxidoreductases"/>
</dbReference>
<dbReference type="InterPro" id="IPR000683">
    <property type="entry name" value="Gfo/Idh/MocA-like_OxRdtase_N"/>
</dbReference>
<dbReference type="Gene3D" id="3.40.50.720">
    <property type="entry name" value="NAD(P)-binding Rossmann-like Domain"/>
    <property type="match status" value="1"/>
</dbReference>
<gene>
    <name evidence="3" type="ORF">AUP43_05235</name>
</gene>
<dbReference type="PANTHER" id="PTHR43377:SF1">
    <property type="entry name" value="BILIVERDIN REDUCTASE A"/>
    <property type="match status" value="1"/>
</dbReference>
<dbReference type="EMBL" id="LPXN01000046">
    <property type="protein sequence ID" value="KZD12210.1"/>
    <property type="molecule type" value="Genomic_DNA"/>
</dbReference>
<evidence type="ECO:0000259" key="2">
    <source>
        <dbReference type="Pfam" id="PF22725"/>
    </source>
</evidence>
<dbReference type="PANTHER" id="PTHR43377">
    <property type="entry name" value="BILIVERDIN REDUCTASE A"/>
    <property type="match status" value="1"/>
</dbReference>
<dbReference type="SUPFAM" id="SSF55347">
    <property type="entry name" value="Glyceraldehyde-3-phosphate dehydrogenase-like, C-terminal domain"/>
    <property type="match status" value="1"/>
</dbReference>
<dbReference type="Proteomes" id="UP000076400">
    <property type="component" value="Unassembled WGS sequence"/>
</dbReference>
<dbReference type="OrthoDB" id="9792935at2"/>
<reference evidence="3 4" key="1">
    <citation type="submission" date="2015-12" db="EMBL/GenBank/DDBJ databases">
        <title>Genome sequence of Oceanibaculum pacificum MCCC 1A02656.</title>
        <authorList>
            <person name="Lu L."/>
            <person name="Lai Q."/>
            <person name="Shao Z."/>
            <person name="Qian P."/>
        </authorList>
    </citation>
    <scope>NUCLEOTIDE SEQUENCE [LARGE SCALE GENOMIC DNA]</scope>
    <source>
        <strain evidence="3 4">MCCC 1A02656</strain>
    </source>
</reference>
<dbReference type="STRING" id="580166.AUP43_05235"/>
<organism evidence="3 4">
    <name type="scientific">Oceanibaculum pacificum</name>
    <dbReference type="NCBI Taxonomy" id="580166"/>
    <lineage>
        <taxon>Bacteria</taxon>
        <taxon>Pseudomonadati</taxon>
        <taxon>Pseudomonadota</taxon>
        <taxon>Alphaproteobacteria</taxon>
        <taxon>Rhodospirillales</taxon>
        <taxon>Oceanibaculaceae</taxon>
        <taxon>Oceanibaculum</taxon>
    </lineage>
</organism>
<dbReference type="InterPro" id="IPR055170">
    <property type="entry name" value="GFO_IDH_MocA-like_dom"/>
</dbReference>
<name>A0A154WFC1_9PROT</name>
<evidence type="ECO:0000313" key="3">
    <source>
        <dbReference type="EMBL" id="KZD12210.1"/>
    </source>
</evidence>
<protein>
    <recommendedName>
        <fullName evidence="5">Dehydrogenase</fullName>
    </recommendedName>
</protein>
<proteinExistence type="predicted"/>
<evidence type="ECO:0008006" key="5">
    <source>
        <dbReference type="Google" id="ProtNLM"/>
    </source>
</evidence>
<evidence type="ECO:0000259" key="1">
    <source>
        <dbReference type="Pfam" id="PF01408"/>
    </source>
</evidence>
<dbReference type="RefSeq" id="WP_067552985.1">
    <property type="nucleotide sequence ID" value="NZ_LPXN01000046.1"/>
</dbReference>
<feature type="domain" description="Gfo/Idh/MocA-like oxidoreductase N-terminal" evidence="1">
    <location>
        <begin position="7"/>
        <end position="110"/>
    </location>
</feature>
<evidence type="ECO:0000313" key="4">
    <source>
        <dbReference type="Proteomes" id="UP000076400"/>
    </source>
</evidence>
<dbReference type="Pfam" id="PF22725">
    <property type="entry name" value="GFO_IDH_MocA_C3"/>
    <property type="match status" value="1"/>
</dbReference>
<dbReference type="SUPFAM" id="SSF51735">
    <property type="entry name" value="NAD(P)-binding Rossmann-fold domains"/>
    <property type="match status" value="1"/>
</dbReference>
<dbReference type="InterPro" id="IPR036291">
    <property type="entry name" value="NAD(P)-bd_dom_sf"/>
</dbReference>
<sequence>MDDKPHILVCGAGSIGRRHIANLQRLGAPVIAWRERAELVGDLAREFGIDTVTNFEPALDAARAIVVATATDRHMPLALAAMRRGKPLFLEKPVSHDREDVDSLERLAAGQIVEIGCQLRAHPNLARLRRELGDGAVAGYRLAMGQRLDEWRPGSDYRAGYSAQSARGGGALSDLIHQIDLALWLFGPVRQVAAMLDRRGPLEIAGDDFSNLLLRHDSGVVGHIQLDMLAPAYRGEAEIVTADHIYRWSLRDGVLSRAQGDNVDVIDSTPETFQRNDLFLSHMRHFLARLDDPALPALCSLADGISALDIVLAARRSQAENRFVTLEKP</sequence>
<dbReference type="Gene3D" id="3.30.360.10">
    <property type="entry name" value="Dihydrodipicolinate Reductase, domain 2"/>
    <property type="match status" value="1"/>
</dbReference>
<keyword evidence="4" id="KW-1185">Reference proteome</keyword>
<dbReference type="Pfam" id="PF01408">
    <property type="entry name" value="GFO_IDH_MocA"/>
    <property type="match status" value="1"/>
</dbReference>
<dbReference type="GO" id="GO:0000166">
    <property type="term" value="F:nucleotide binding"/>
    <property type="evidence" value="ECO:0007669"/>
    <property type="project" value="InterPro"/>
</dbReference>
<dbReference type="AlphaFoldDB" id="A0A154WFC1"/>
<feature type="domain" description="GFO/IDH/MocA-like oxidoreductase" evidence="2">
    <location>
        <begin position="141"/>
        <end position="240"/>
    </location>
</feature>
<comment type="caution">
    <text evidence="3">The sequence shown here is derived from an EMBL/GenBank/DDBJ whole genome shotgun (WGS) entry which is preliminary data.</text>
</comment>
<accession>A0A154WFC1</accession>